<reference evidence="2 3" key="1">
    <citation type="journal article" date="2015" name="Genome Announc.">
        <title>Expanding the biotechnology potential of lactobacilli through comparative genomics of 213 strains and associated genera.</title>
        <authorList>
            <person name="Sun Z."/>
            <person name="Harris H.M."/>
            <person name="McCann A."/>
            <person name="Guo C."/>
            <person name="Argimon S."/>
            <person name="Zhang W."/>
            <person name="Yang X."/>
            <person name="Jeffery I.B."/>
            <person name="Cooney J.C."/>
            <person name="Kagawa T.F."/>
            <person name="Liu W."/>
            <person name="Song Y."/>
            <person name="Salvetti E."/>
            <person name="Wrobel A."/>
            <person name="Rasinkangas P."/>
            <person name="Parkhill J."/>
            <person name="Rea M.C."/>
            <person name="O'Sullivan O."/>
            <person name="Ritari J."/>
            <person name="Douillard F.P."/>
            <person name="Paul Ross R."/>
            <person name="Yang R."/>
            <person name="Briner A.E."/>
            <person name="Felis G.E."/>
            <person name="de Vos W.M."/>
            <person name="Barrangou R."/>
            <person name="Klaenhammer T.R."/>
            <person name="Caufield P.W."/>
            <person name="Cui Y."/>
            <person name="Zhang H."/>
            <person name="O'Toole P.W."/>
        </authorList>
    </citation>
    <scope>NUCLEOTIDE SEQUENCE [LARGE SCALE GENOMIC DNA]</scope>
    <source>
        <strain evidence="2 3">DSM 16043</strain>
    </source>
</reference>
<dbReference type="PATRIC" id="fig|1423763.3.peg.1618"/>
<dbReference type="SUPFAM" id="SSF69593">
    <property type="entry name" value="Glycerol-3-phosphate (1)-acyltransferase"/>
    <property type="match status" value="1"/>
</dbReference>
<feature type="domain" description="Phospholipid/glycerol acyltransferase" evidence="1">
    <location>
        <begin position="62"/>
        <end position="183"/>
    </location>
</feature>
<dbReference type="RefSeq" id="WP_057800057.1">
    <property type="nucleotide sequence ID" value="NZ_AZFM01000050.1"/>
</dbReference>
<dbReference type="InterPro" id="IPR002123">
    <property type="entry name" value="Plipid/glycerol_acylTrfase"/>
</dbReference>
<name>A0A0R1UFA0_9LACO</name>
<sequence>MLSSFSKYQKLTDDIVESADQSFSLSDNYQIFPTTKIGKIWNVVARHLASAFGWFYSRIILHVRVIGKEKLQAVNGGYFVYANHTQPIGDAFIPLTIYPVMKFYAIAGQANWGIPFIGKYLLPYGGLPVGNDIKQAAKLLQAIKTVIRDKKGVVVIYPESHVWPYYTKIRPFPTTSMHFPIQLNAPSFTATSTYQHSKFFKRPKMTIYIDGPFYSDQGLSKKEAQAQLHDEIWKSLSNRAKLSNYSYYNYEEIK</sequence>
<dbReference type="STRING" id="1423763.FC46_GL001594"/>
<organism evidence="2 3">
    <name type="scientific">Lactobacillus kalixensis DSM 16043</name>
    <dbReference type="NCBI Taxonomy" id="1423763"/>
    <lineage>
        <taxon>Bacteria</taxon>
        <taxon>Bacillati</taxon>
        <taxon>Bacillota</taxon>
        <taxon>Bacilli</taxon>
        <taxon>Lactobacillales</taxon>
        <taxon>Lactobacillaceae</taxon>
        <taxon>Lactobacillus</taxon>
    </lineage>
</organism>
<dbReference type="GO" id="GO:0016746">
    <property type="term" value="F:acyltransferase activity"/>
    <property type="evidence" value="ECO:0007669"/>
    <property type="project" value="UniProtKB-KW"/>
</dbReference>
<dbReference type="CDD" id="cd07989">
    <property type="entry name" value="LPLAT_AGPAT-like"/>
    <property type="match status" value="1"/>
</dbReference>
<keyword evidence="2" id="KW-0808">Transferase</keyword>
<keyword evidence="3" id="KW-1185">Reference proteome</keyword>
<evidence type="ECO:0000259" key="1">
    <source>
        <dbReference type="Pfam" id="PF01553"/>
    </source>
</evidence>
<dbReference type="Pfam" id="PF01553">
    <property type="entry name" value="Acyltransferase"/>
    <property type="match status" value="1"/>
</dbReference>
<dbReference type="AlphaFoldDB" id="A0A0R1UFA0"/>
<proteinExistence type="predicted"/>
<accession>A0A0R1UFA0</accession>
<keyword evidence="2" id="KW-0012">Acyltransferase</keyword>
<dbReference type="Proteomes" id="UP000051036">
    <property type="component" value="Unassembled WGS sequence"/>
</dbReference>
<gene>
    <name evidence="2" type="ORF">FC46_GL001594</name>
</gene>
<evidence type="ECO:0000313" key="3">
    <source>
        <dbReference type="Proteomes" id="UP000051036"/>
    </source>
</evidence>
<evidence type="ECO:0000313" key="2">
    <source>
        <dbReference type="EMBL" id="KRL88235.1"/>
    </source>
</evidence>
<comment type="caution">
    <text evidence="2">The sequence shown here is derived from an EMBL/GenBank/DDBJ whole genome shotgun (WGS) entry which is preliminary data.</text>
</comment>
<protein>
    <submittedName>
        <fullName evidence="2">1-acyl-sn-glycerol-3-phosphate acyltransferase</fullName>
    </submittedName>
</protein>
<dbReference type="EMBL" id="AZFM01000050">
    <property type="protein sequence ID" value="KRL88235.1"/>
    <property type="molecule type" value="Genomic_DNA"/>
</dbReference>